<dbReference type="EMBL" id="JARKNE010000009">
    <property type="protein sequence ID" value="KAK5803748.1"/>
    <property type="molecule type" value="Genomic_DNA"/>
</dbReference>
<feature type="transmembrane region" description="Helical" evidence="1">
    <location>
        <begin position="12"/>
        <end position="33"/>
    </location>
</feature>
<organism evidence="2 3">
    <name type="scientific">Gossypium arboreum</name>
    <name type="common">Tree cotton</name>
    <name type="synonym">Gossypium nanking</name>
    <dbReference type="NCBI Taxonomy" id="29729"/>
    <lineage>
        <taxon>Eukaryota</taxon>
        <taxon>Viridiplantae</taxon>
        <taxon>Streptophyta</taxon>
        <taxon>Embryophyta</taxon>
        <taxon>Tracheophyta</taxon>
        <taxon>Spermatophyta</taxon>
        <taxon>Magnoliopsida</taxon>
        <taxon>eudicotyledons</taxon>
        <taxon>Gunneridae</taxon>
        <taxon>Pentapetalae</taxon>
        <taxon>rosids</taxon>
        <taxon>malvids</taxon>
        <taxon>Malvales</taxon>
        <taxon>Malvaceae</taxon>
        <taxon>Malvoideae</taxon>
        <taxon>Gossypium</taxon>
    </lineage>
</organism>
<proteinExistence type="predicted"/>
<comment type="caution">
    <text evidence="2">The sequence shown here is derived from an EMBL/GenBank/DDBJ whole genome shotgun (WGS) entry which is preliminary data.</text>
</comment>
<dbReference type="Proteomes" id="UP001358586">
    <property type="component" value="Chromosome 9"/>
</dbReference>
<sequence>MQTTHHPLRGGVVLAASFVACFLWCFGSGLWLFDDPAVELLGILGMRQIQFRMTIWSPWNFMHKFSNTTLQHLNMWAVGAILAKPFTSSPMFLGERIGHYTIPKEMNEVGNWLTARLGLEG</sequence>
<name>A0ABR0NQY3_GOSAR</name>
<keyword evidence="1" id="KW-0472">Membrane</keyword>
<reference evidence="2 3" key="1">
    <citation type="submission" date="2023-03" db="EMBL/GenBank/DDBJ databases">
        <title>WGS of Gossypium arboreum.</title>
        <authorList>
            <person name="Yu D."/>
        </authorList>
    </citation>
    <scope>NUCLEOTIDE SEQUENCE [LARGE SCALE GENOMIC DNA]</scope>
    <source>
        <tissue evidence="2">Leaf</tissue>
    </source>
</reference>
<keyword evidence="1" id="KW-1133">Transmembrane helix</keyword>
<protein>
    <submittedName>
        <fullName evidence="2">Uncharacterized protein</fullName>
    </submittedName>
</protein>
<evidence type="ECO:0000313" key="2">
    <source>
        <dbReference type="EMBL" id="KAK5803748.1"/>
    </source>
</evidence>
<evidence type="ECO:0000313" key="3">
    <source>
        <dbReference type="Proteomes" id="UP001358586"/>
    </source>
</evidence>
<keyword evidence="1" id="KW-0812">Transmembrane</keyword>
<evidence type="ECO:0000256" key="1">
    <source>
        <dbReference type="SAM" id="Phobius"/>
    </source>
</evidence>
<accession>A0ABR0NQY3</accession>
<keyword evidence="3" id="KW-1185">Reference proteome</keyword>
<gene>
    <name evidence="2" type="ORF">PVK06_031397</name>
</gene>